<keyword evidence="3" id="KW-1185">Reference proteome</keyword>
<gene>
    <name evidence="2" type="ORF">HNR57_007818</name>
</gene>
<dbReference type="Proteomes" id="UP000591537">
    <property type="component" value="Unassembled WGS sequence"/>
</dbReference>
<feature type="compositionally biased region" description="Basic and acidic residues" evidence="1">
    <location>
        <begin position="8"/>
        <end position="21"/>
    </location>
</feature>
<reference evidence="2 3" key="1">
    <citation type="submission" date="2020-08" db="EMBL/GenBank/DDBJ databases">
        <title>Genomic Encyclopedia of Type Strains, Phase IV (KMG-IV): sequencing the most valuable type-strain genomes for metagenomic binning, comparative biology and taxonomic classification.</title>
        <authorList>
            <person name="Goeker M."/>
        </authorList>
    </citation>
    <scope>NUCLEOTIDE SEQUENCE [LARGE SCALE GENOMIC DNA]</scope>
    <source>
        <strain evidence="2 3">DSM 43350</strain>
    </source>
</reference>
<sequence>MNSFTDKQLIKEGQPDGDRYTLVDVDPGAEAGIARDGAGAPRHL</sequence>
<organism evidence="2 3">
    <name type="scientific">Streptomyces paradoxus</name>
    <dbReference type="NCBI Taxonomy" id="66375"/>
    <lineage>
        <taxon>Bacteria</taxon>
        <taxon>Bacillati</taxon>
        <taxon>Actinomycetota</taxon>
        <taxon>Actinomycetes</taxon>
        <taxon>Kitasatosporales</taxon>
        <taxon>Streptomycetaceae</taxon>
        <taxon>Streptomyces</taxon>
    </lineage>
</organism>
<name>A0A7W9TJI8_9ACTN</name>
<accession>A0A7W9TJI8</accession>
<evidence type="ECO:0000313" key="2">
    <source>
        <dbReference type="EMBL" id="MBB6081855.1"/>
    </source>
</evidence>
<protein>
    <submittedName>
        <fullName evidence="2">Uncharacterized protein</fullName>
    </submittedName>
</protein>
<dbReference type="AlphaFoldDB" id="A0A7W9TJI8"/>
<proteinExistence type="predicted"/>
<feature type="region of interest" description="Disordered" evidence="1">
    <location>
        <begin position="1"/>
        <end position="21"/>
    </location>
</feature>
<comment type="caution">
    <text evidence="2">The sequence shown here is derived from an EMBL/GenBank/DDBJ whole genome shotgun (WGS) entry which is preliminary data.</text>
</comment>
<dbReference type="EMBL" id="JACHGV010000023">
    <property type="protein sequence ID" value="MBB6081855.1"/>
    <property type="molecule type" value="Genomic_DNA"/>
</dbReference>
<evidence type="ECO:0000256" key="1">
    <source>
        <dbReference type="SAM" id="MobiDB-lite"/>
    </source>
</evidence>
<evidence type="ECO:0000313" key="3">
    <source>
        <dbReference type="Proteomes" id="UP000591537"/>
    </source>
</evidence>
<dbReference type="RefSeq" id="WP_281403951.1">
    <property type="nucleotide sequence ID" value="NZ_BAAARS010000012.1"/>
</dbReference>